<evidence type="ECO:0008006" key="4">
    <source>
        <dbReference type="Google" id="ProtNLM"/>
    </source>
</evidence>
<dbReference type="RefSeq" id="XP_027614825.1">
    <property type="nucleotide sequence ID" value="XM_027759024.1"/>
</dbReference>
<feature type="transmembrane region" description="Helical" evidence="1">
    <location>
        <begin position="62"/>
        <end position="82"/>
    </location>
</feature>
<sequence>MSLRAHGSEADYHIQQLIDLFREIDAARDPTPSSKYIPRIKAVETIDEPPKVSKLLKNKARWWMIVLGYCTSSCVPFVAFLFSSGKVIEILNKMDNK</sequence>
<dbReference type="Proteomes" id="UP000287166">
    <property type="component" value="Unassembled WGS sequence"/>
</dbReference>
<proteinExistence type="predicted"/>
<organism evidence="2 3">
    <name type="scientific">Sparassis crispa</name>
    <dbReference type="NCBI Taxonomy" id="139825"/>
    <lineage>
        <taxon>Eukaryota</taxon>
        <taxon>Fungi</taxon>
        <taxon>Dikarya</taxon>
        <taxon>Basidiomycota</taxon>
        <taxon>Agaricomycotina</taxon>
        <taxon>Agaricomycetes</taxon>
        <taxon>Polyporales</taxon>
        <taxon>Sparassidaceae</taxon>
        <taxon>Sparassis</taxon>
    </lineage>
</organism>
<reference evidence="2 3" key="1">
    <citation type="journal article" date="2018" name="Sci. Rep.">
        <title>Genome sequence of the cauliflower mushroom Sparassis crispa (Hanabiratake) and its association with beneficial usage.</title>
        <authorList>
            <person name="Kiyama R."/>
            <person name="Furutani Y."/>
            <person name="Kawaguchi K."/>
            <person name="Nakanishi T."/>
        </authorList>
    </citation>
    <scope>NUCLEOTIDE SEQUENCE [LARGE SCALE GENOMIC DNA]</scope>
</reference>
<name>A0A401GNY0_9APHY</name>
<keyword evidence="1" id="KW-0812">Transmembrane</keyword>
<keyword evidence="1" id="KW-1133">Transmembrane helix</keyword>
<keyword evidence="3" id="KW-1185">Reference proteome</keyword>
<gene>
    <name evidence="2" type="ORF">SCP_0509710</name>
</gene>
<dbReference type="AlphaFoldDB" id="A0A401GNY0"/>
<keyword evidence="1" id="KW-0472">Membrane</keyword>
<evidence type="ECO:0000313" key="2">
    <source>
        <dbReference type="EMBL" id="GBE83912.1"/>
    </source>
</evidence>
<dbReference type="EMBL" id="BFAD01000005">
    <property type="protein sequence ID" value="GBE83912.1"/>
    <property type="molecule type" value="Genomic_DNA"/>
</dbReference>
<accession>A0A401GNY0</accession>
<comment type="caution">
    <text evidence="2">The sequence shown here is derived from an EMBL/GenBank/DDBJ whole genome shotgun (WGS) entry which is preliminary data.</text>
</comment>
<evidence type="ECO:0000313" key="3">
    <source>
        <dbReference type="Proteomes" id="UP000287166"/>
    </source>
</evidence>
<dbReference type="InParanoid" id="A0A401GNY0"/>
<evidence type="ECO:0000256" key="1">
    <source>
        <dbReference type="SAM" id="Phobius"/>
    </source>
</evidence>
<dbReference type="GeneID" id="38780829"/>
<dbReference type="OrthoDB" id="3264915at2759"/>
<protein>
    <recommendedName>
        <fullName evidence="4">Transmembrane protein</fullName>
    </recommendedName>
</protein>